<dbReference type="GO" id="GO:0005737">
    <property type="term" value="C:cytoplasm"/>
    <property type="evidence" value="ECO:0007669"/>
    <property type="project" value="UniProtKB-SubCell"/>
</dbReference>
<organism evidence="9 10">
    <name type="scientific">Acaulospora morrowiae</name>
    <dbReference type="NCBI Taxonomy" id="94023"/>
    <lineage>
        <taxon>Eukaryota</taxon>
        <taxon>Fungi</taxon>
        <taxon>Fungi incertae sedis</taxon>
        <taxon>Mucoromycota</taxon>
        <taxon>Glomeromycotina</taxon>
        <taxon>Glomeromycetes</taxon>
        <taxon>Diversisporales</taxon>
        <taxon>Acaulosporaceae</taxon>
        <taxon>Acaulospora</taxon>
    </lineage>
</organism>
<evidence type="ECO:0000256" key="3">
    <source>
        <dbReference type="ARBA" id="ARBA00007096"/>
    </source>
</evidence>
<comment type="caution">
    <text evidence="9">The sequence shown here is derived from an EMBL/GenBank/DDBJ whole genome shotgun (WGS) entry which is preliminary data.</text>
</comment>
<evidence type="ECO:0000256" key="6">
    <source>
        <dbReference type="ARBA" id="ARBA00022490"/>
    </source>
</evidence>
<sequence>MVDKISDVWAISDDEDNNSNYEKVISSKEWERMNENFGNMGYRDGIIEGKDVTIQKGFDRGYSEGVVIGKEIGRMRGILNTILEFYSPLVNHSDVNDEDIKDIPLLPDKSLLDRVIYLENELACLTVDKVFTKEHFQSTITSKGDPCEVENTTITGTESMCSCKENIGSDDCCRRQKGDNLKCQSSQHPKRAKNSEQILKGYHDEVNKILNELGFAI</sequence>
<proteinExistence type="inferred from homology"/>
<dbReference type="PANTHER" id="PTHR18829:SF0">
    <property type="entry name" value="PROTEIN YAE1 HOMOLOG"/>
    <property type="match status" value="1"/>
</dbReference>
<dbReference type="InterPro" id="IPR019191">
    <property type="entry name" value="Essential_protein_Yae1_N"/>
</dbReference>
<evidence type="ECO:0000256" key="5">
    <source>
        <dbReference type="ARBA" id="ARBA00018400"/>
    </source>
</evidence>
<keyword evidence="6" id="KW-0963">Cytoplasm</keyword>
<evidence type="ECO:0000259" key="8">
    <source>
        <dbReference type="Pfam" id="PF09811"/>
    </source>
</evidence>
<comment type="similarity">
    <text evidence="3">Belongs to the YAE1 family.</text>
</comment>
<evidence type="ECO:0000256" key="4">
    <source>
        <dbReference type="ARBA" id="ARBA00017286"/>
    </source>
</evidence>
<name>A0A9N8VBC0_9GLOM</name>
<evidence type="ECO:0000256" key="1">
    <source>
        <dbReference type="ARBA" id="ARBA00004123"/>
    </source>
</evidence>
<keyword evidence="10" id="KW-1185">Reference proteome</keyword>
<evidence type="ECO:0000256" key="7">
    <source>
        <dbReference type="ARBA" id="ARBA00023242"/>
    </source>
</evidence>
<reference evidence="9" key="1">
    <citation type="submission" date="2021-06" db="EMBL/GenBank/DDBJ databases">
        <authorList>
            <person name="Kallberg Y."/>
            <person name="Tangrot J."/>
            <person name="Rosling A."/>
        </authorList>
    </citation>
    <scope>NUCLEOTIDE SEQUENCE</scope>
    <source>
        <strain evidence="9">CL551</strain>
    </source>
</reference>
<evidence type="ECO:0000313" key="10">
    <source>
        <dbReference type="Proteomes" id="UP000789342"/>
    </source>
</evidence>
<accession>A0A9N8VBC0</accession>
<evidence type="ECO:0000256" key="2">
    <source>
        <dbReference type="ARBA" id="ARBA00004496"/>
    </source>
</evidence>
<keyword evidence="7" id="KW-0539">Nucleus</keyword>
<dbReference type="OrthoDB" id="20086at2759"/>
<dbReference type="AlphaFoldDB" id="A0A9N8VBC0"/>
<dbReference type="Pfam" id="PF09811">
    <property type="entry name" value="Yae1_N"/>
    <property type="match status" value="1"/>
</dbReference>
<gene>
    <name evidence="9" type="ORF">AMORRO_LOCUS530</name>
</gene>
<feature type="domain" description="Essential protein Yae1 N-terminal" evidence="8">
    <location>
        <begin position="41"/>
        <end position="79"/>
    </location>
</feature>
<dbReference type="GO" id="GO:0005634">
    <property type="term" value="C:nucleus"/>
    <property type="evidence" value="ECO:0007669"/>
    <property type="project" value="UniProtKB-SubCell"/>
</dbReference>
<dbReference type="PANTHER" id="PTHR18829">
    <property type="entry name" value="PROTEIN YAE1 HOMOLOG"/>
    <property type="match status" value="1"/>
</dbReference>
<protein>
    <recommendedName>
        <fullName evidence="5">Protein YAE1</fullName>
    </recommendedName>
    <alternativeName>
        <fullName evidence="4">Protein yae1</fullName>
    </alternativeName>
</protein>
<evidence type="ECO:0000313" key="9">
    <source>
        <dbReference type="EMBL" id="CAG8444662.1"/>
    </source>
</evidence>
<comment type="subcellular location">
    <subcellularLocation>
        <location evidence="2">Cytoplasm</location>
    </subcellularLocation>
    <subcellularLocation>
        <location evidence="1">Nucleus</location>
    </subcellularLocation>
</comment>
<dbReference type="Proteomes" id="UP000789342">
    <property type="component" value="Unassembled WGS sequence"/>
</dbReference>
<dbReference type="EMBL" id="CAJVPV010000147">
    <property type="protein sequence ID" value="CAG8444662.1"/>
    <property type="molecule type" value="Genomic_DNA"/>
</dbReference>
<dbReference type="InterPro" id="IPR038881">
    <property type="entry name" value="Yae1-like"/>
</dbReference>